<dbReference type="Gene3D" id="1.10.150.20">
    <property type="entry name" value="5' to 3' exonuclease, C-terminal subdomain"/>
    <property type="match status" value="1"/>
</dbReference>
<dbReference type="NCBIfam" id="TIGR02238">
    <property type="entry name" value="recomb_DMC1"/>
    <property type="match status" value="1"/>
</dbReference>
<evidence type="ECO:0000256" key="6">
    <source>
        <dbReference type="ARBA" id="ARBA00023242"/>
    </source>
</evidence>
<dbReference type="PROSITE" id="PS50163">
    <property type="entry name" value="RECA_3"/>
    <property type="match status" value="1"/>
</dbReference>
<evidence type="ECO:0000313" key="12">
    <source>
        <dbReference type="EMBL" id="KAK7678201.1"/>
    </source>
</evidence>
<dbReference type="InterPro" id="IPR013632">
    <property type="entry name" value="Rad51_C"/>
</dbReference>
<dbReference type="GO" id="GO:0000709">
    <property type="term" value="P:meiotic joint molecule formation"/>
    <property type="evidence" value="ECO:0007669"/>
    <property type="project" value="UniProtKB-ARBA"/>
</dbReference>
<keyword evidence="4 9" id="KW-0067">ATP-binding</keyword>
<dbReference type="InterPro" id="IPR003593">
    <property type="entry name" value="AAA+_ATPase"/>
</dbReference>
<dbReference type="GO" id="GO:0000794">
    <property type="term" value="C:condensed nuclear chromosome"/>
    <property type="evidence" value="ECO:0007669"/>
    <property type="project" value="TreeGrafter"/>
</dbReference>
<evidence type="ECO:0000256" key="4">
    <source>
        <dbReference type="ARBA" id="ARBA00022840"/>
    </source>
</evidence>
<name>A0AAW0FCQ3_9APHY</name>
<evidence type="ECO:0000313" key="13">
    <source>
        <dbReference type="Proteomes" id="UP001385951"/>
    </source>
</evidence>
<dbReference type="Proteomes" id="UP001385951">
    <property type="component" value="Unassembled WGS sequence"/>
</dbReference>
<dbReference type="SUPFAM" id="SSF47794">
    <property type="entry name" value="Rad51 N-terminal domain-like"/>
    <property type="match status" value="1"/>
</dbReference>
<organism evidence="12 13">
    <name type="scientific">Cerrena zonata</name>
    <dbReference type="NCBI Taxonomy" id="2478898"/>
    <lineage>
        <taxon>Eukaryota</taxon>
        <taxon>Fungi</taxon>
        <taxon>Dikarya</taxon>
        <taxon>Basidiomycota</taxon>
        <taxon>Agaricomycotina</taxon>
        <taxon>Agaricomycetes</taxon>
        <taxon>Polyporales</taxon>
        <taxon>Cerrenaceae</taxon>
        <taxon>Cerrena</taxon>
    </lineage>
</organism>
<dbReference type="SUPFAM" id="SSF52540">
    <property type="entry name" value="P-loop containing nucleoside triphosphate hydrolases"/>
    <property type="match status" value="1"/>
</dbReference>
<evidence type="ECO:0000256" key="5">
    <source>
        <dbReference type="ARBA" id="ARBA00023125"/>
    </source>
</evidence>
<evidence type="ECO:0000256" key="3">
    <source>
        <dbReference type="ARBA" id="ARBA00022741"/>
    </source>
</evidence>
<feature type="domain" description="RecA family profile 2" evidence="11">
    <location>
        <begin position="267"/>
        <end position="330"/>
    </location>
</feature>
<dbReference type="PANTHER" id="PTHR22942">
    <property type="entry name" value="RECA/RAD51/RADA DNA STRAND-PAIRING FAMILY MEMBER"/>
    <property type="match status" value="1"/>
</dbReference>
<keyword evidence="6" id="KW-0539">Nucleus</keyword>
<evidence type="ECO:0000259" key="10">
    <source>
        <dbReference type="PROSITE" id="PS50162"/>
    </source>
</evidence>
<accession>A0AAW0FCQ3</accession>
<comment type="caution">
    <text evidence="12">The sequence shown here is derived from an EMBL/GenBank/DDBJ whole genome shotgun (WGS) entry which is preliminary data.</text>
</comment>
<dbReference type="Gene3D" id="3.40.50.300">
    <property type="entry name" value="P-loop containing nucleotide triphosphate hydrolases"/>
    <property type="match status" value="1"/>
</dbReference>
<dbReference type="GO" id="GO:0000150">
    <property type="term" value="F:DNA strand exchange activity"/>
    <property type="evidence" value="ECO:0007669"/>
    <property type="project" value="InterPro"/>
</dbReference>
<dbReference type="GO" id="GO:0000730">
    <property type="term" value="P:DNA recombinase assembly"/>
    <property type="evidence" value="ECO:0007669"/>
    <property type="project" value="TreeGrafter"/>
</dbReference>
<dbReference type="EMBL" id="JASBNA010000075">
    <property type="protein sequence ID" value="KAK7678201.1"/>
    <property type="molecule type" value="Genomic_DNA"/>
</dbReference>
<dbReference type="GO" id="GO:0003690">
    <property type="term" value="F:double-stranded DNA binding"/>
    <property type="evidence" value="ECO:0007669"/>
    <property type="project" value="TreeGrafter"/>
</dbReference>
<keyword evidence="8" id="KW-0131">Cell cycle</keyword>
<dbReference type="GO" id="GO:0070192">
    <property type="term" value="P:chromosome organization involved in meiotic cell cycle"/>
    <property type="evidence" value="ECO:0007669"/>
    <property type="project" value="TreeGrafter"/>
</dbReference>
<reference evidence="12 13" key="1">
    <citation type="submission" date="2022-09" db="EMBL/GenBank/DDBJ databases">
        <authorList>
            <person name="Palmer J.M."/>
        </authorList>
    </citation>
    <scope>NUCLEOTIDE SEQUENCE [LARGE SCALE GENOMIC DNA]</scope>
    <source>
        <strain evidence="12 13">DSM 7382</strain>
    </source>
</reference>
<dbReference type="Pfam" id="PF08423">
    <property type="entry name" value="Rad51"/>
    <property type="match status" value="1"/>
</dbReference>
<dbReference type="InterPro" id="IPR010995">
    <property type="entry name" value="DNA_repair_Rad51/TF_NusA_a-hlx"/>
</dbReference>
<feature type="domain" description="RecA family profile 1" evidence="10">
    <location>
        <begin position="89"/>
        <end position="260"/>
    </location>
</feature>
<dbReference type="GO" id="GO:0006312">
    <property type="term" value="P:mitotic recombination"/>
    <property type="evidence" value="ECO:0007669"/>
    <property type="project" value="TreeGrafter"/>
</dbReference>
<evidence type="ECO:0000256" key="8">
    <source>
        <dbReference type="ARBA" id="ARBA00023306"/>
    </source>
</evidence>
<dbReference type="PIRSF" id="PIRSF005856">
    <property type="entry name" value="Rad51"/>
    <property type="match status" value="1"/>
</dbReference>
<dbReference type="FunFam" id="3.40.50.300:FF:000239">
    <property type="entry name" value="Meiotic recombination protein DMC1"/>
    <property type="match status" value="1"/>
</dbReference>
<dbReference type="GO" id="GO:0003697">
    <property type="term" value="F:single-stranded DNA binding"/>
    <property type="evidence" value="ECO:0007669"/>
    <property type="project" value="TreeGrafter"/>
</dbReference>
<dbReference type="PANTHER" id="PTHR22942:SF30">
    <property type="entry name" value="MEIOTIC RECOMBINATION PROTEIN DMC1_LIM15 HOMOLOG"/>
    <property type="match status" value="1"/>
</dbReference>
<dbReference type="GO" id="GO:0140664">
    <property type="term" value="F:ATP-dependent DNA damage sensor activity"/>
    <property type="evidence" value="ECO:0007669"/>
    <property type="project" value="InterPro"/>
</dbReference>
<comment type="subcellular location">
    <subcellularLocation>
        <location evidence="1">Nucleus</location>
    </subcellularLocation>
</comment>
<dbReference type="GO" id="GO:0042148">
    <property type="term" value="P:DNA strand invasion"/>
    <property type="evidence" value="ECO:0007669"/>
    <property type="project" value="TreeGrafter"/>
</dbReference>
<comment type="similarity">
    <text evidence="2">Belongs to the RecA family. DMC1 subfamily.</text>
</comment>
<keyword evidence="3 9" id="KW-0547">Nucleotide-binding</keyword>
<keyword evidence="7" id="KW-0469">Meiosis</keyword>
<dbReference type="AlphaFoldDB" id="A0AAW0FCQ3"/>
<dbReference type="SMART" id="SM00382">
    <property type="entry name" value="AAA"/>
    <property type="match status" value="1"/>
</dbReference>
<protein>
    <submittedName>
        <fullName evidence="12">Carboxymethylenebutenolidase</fullName>
    </submittedName>
</protein>
<evidence type="ECO:0000256" key="9">
    <source>
        <dbReference type="RuleBase" id="RU003422"/>
    </source>
</evidence>
<dbReference type="InterPro" id="IPR027417">
    <property type="entry name" value="P-loop_NTPase"/>
</dbReference>
<keyword evidence="5" id="KW-0238">DNA-binding</keyword>
<gene>
    <name evidence="12" type="primary">DLH1</name>
    <name evidence="12" type="ORF">QCA50_018767</name>
</gene>
<proteinExistence type="inferred from homology"/>
<evidence type="ECO:0000256" key="1">
    <source>
        <dbReference type="ARBA" id="ARBA00004123"/>
    </source>
</evidence>
<dbReference type="GO" id="GO:0005524">
    <property type="term" value="F:ATP binding"/>
    <property type="evidence" value="ECO:0007669"/>
    <property type="project" value="UniProtKB-KW"/>
</dbReference>
<dbReference type="InterPro" id="IPR020587">
    <property type="entry name" value="RecA_monomer-monomer_interface"/>
</dbReference>
<dbReference type="InterPro" id="IPR016467">
    <property type="entry name" value="DNA_recomb/repair_RecA-like"/>
</dbReference>
<dbReference type="InterPro" id="IPR020588">
    <property type="entry name" value="RecA_ATP-bd"/>
</dbReference>
<dbReference type="PROSITE" id="PS50162">
    <property type="entry name" value="RECA_2"/>
    <property type="match status" value="1"/>
</dbReference>
<dbReference type="InterPro" id="IPR011940">
    <property type="entry name" value="Dmc1"/>
</dbReference>
<evidence type="ECO:0000259" key="11">
    <source>
        <dbReference type="PROSITE" id="PS50163"/>
    </source>
</evidence>
<keyword evidence="13" id="KW-1185">Reference proteome</keyword>
<sequence length="330" mass="35897">MTYEIETQGRGAIINIDELQSHGINVGDIFKLKTAGVYSIATVLSMTKRNLCKIKGLSEVKVEKIKEAAGKLMNIGFVPGTIQAEIRRSVFAISTGSKQLDEVLGGGIHSRSISEVFGEFRCGKTQLCHTMCVTAQLPVEMGGAEGKVAYIDTEGTFRPDRIESIAARFGVDPAACLENISYARALNSEHQVELCEQLCADLASGSYRLIIIDSVMACFRTDYIGRGELNDRQQKLNQYLSLLTRLAEDYNVAVFLTNQVQSDPGASALFASADGRKPVGGHVLAHASATRLLLRKGRGEERVAKLQDSPDMPEKECVYVISEGGIKDSE</sequence>
<dbReference type="NCBIfam" id="NF003301">
    <property type="entry name" value="PRK04301.1"/>
    <property type="match status" value="1"/>
</dbReference>
<evidence type="ECO:0000256" key="2">
    <source>
        <dbReference type="ARBA" id="ARBA00008897"/>
    </source>
</evidence>
<evidence type="ECO:0000256" key="7">
    <source>
        <dbReference type="ARBA" id="ARBA00023254"/>
    </source>
</evidence>